<reference evidence="3" key="1">
    <citation type="submission" date="2021-02" db="EMBL/GenBank/DDBJ databases">
        <authorList>
            <person name="Nowell W R."/>
        </authorList>
    </citation>
    <scope>NUCLEOTIDE SEQUENCE</scope>
</reference>
<dbReference type="PROSITE" id="PS00299">
    <property type="entry name" value="UBIQUITIN_1"/>
    <property type="match status" value="1"/>
</dbReference>
<dbReference type="InterPro" id="IPR037291">
    <property type="entry name" value="DUF4139"/>
</dbReference>
<dbReference type="Proteomes" id="UP000677228">
    <property type="component" value="Unassembled WGS sequence"/>
</dbReference>
<dbReference type="Pfam" id="PF00240">
    <property type="entry name" value="ubiquitin"/>
    <property type="match status" value="1"/>
</dbReference>
<evidence type="ECO:0000313" key="3">
    <source>
        <dbReference type="EMBL" id="CAF1264601.1"/>
    </source>
</evidence>
<dbReference type="AlphaFoldDB" id="A0A815B1I0"/>
<protein>
    <recommendedName>
        <fullName evidence="1">Ubiquitin-like domain-containing protein</fullName>
    </recommendedName>
</protein>
<dbReference type="PRINTS" id="PR00348">
    <property type="entry name" value="UBIQUITIN"/>
</dbReference>
<dbReference type="EMBL" id="CAJOBC010020285">
    <property type="protein sequence ID" value="CAF4045762.1"/>
    <property type="molecule type" value="Genomic_DNA"/>
</dbReference>
<name>A0A815B1I0_9BILA</name>
<dbReference type="InterPro" id="IPR029071">
    <property type="entry name" value="Ubiquitin-like_domsf"/>
</dbReference>
<sequence length="491" mass="55664">MATIPLKRITLYKNDLGYFERAAVVENSKIVLDVPKANKKLVIDTLCVNYSIPVTVNYDIEAHQKLLAENRQEELYNFIQTSDFSAFLKSCVGNKIQLTTAKQNLSGTIIHVDKKMLTISHAQCHEPTEMEKTILYIMMSADKSIQNFDLNMIESIKFIDDYLQEQLDKMLYKVSTERKPTLKESDNVKIYFDINQPVSVDESIHISYIFPTTEWKCLYRLEINSNKLAQKSPTKVDLTLFGVIQNTTNEDWKNVLLSLVANELEILKNNKQTQISTAKREEARPLNYQIFFKPLTGKMLVLDDLKPSDTIDHVKSRIQAKEGVPPDQQRLIFAGKQLEDGRTLSDYNIQNESTVNMVLRLRGGPAASRPESKASEKQNVIEDDNDDFELLDVSQTSGLSELVIYNLNSFTTIPAKQSALVTINKWNVHGELVLYYDPKVNDLNAIKAVHLFNDTGSVLAPGSVAVLDEGRFVGQCQFTPMLAKDDQVRPS</sequence>
<keyword evidence="6" id="KW-1185">Reference proteome</keyword>
<dbReference type="InterPro" id="IPR050158">
    <property type="entry name" value="Ubiquitin_ubiquitin-like"/>
</dbReference>
<feature type="domain" description="Ubiquitin-like" evidence="1">
    <location>
        <begin position="288"/>
        <end position="364"/>
    </location>
</feature>
<dbReference type="Pfam" id="PF13598">
    <property type="entry name" value="DUF4139"/>
    <property type="match status" value="1"/>
</dbReference>
<evidence type="ECO:0000259" key="1">
    <source>
        <dbReference type="PROSITE" id="PS50053"/>
    </source>
</evidence>
<evidence type="ECO:0000313" key="6">
    <source>
        <dbReference type="Proteomes" id="UP000663829"/>
    </source>
</evidence>
<evidence type="ECO:0000313" key="4">
    <source>
        <dbReference type="EMBL" id="CAF4045762.1"/>
    </source>
</evidence>
<evidence type="ECO:0000313" key="2">
    <source>
        <dbReference type="EMBL" id="CAF1249733.1"/>
    </source>
</evidence>
<dbReference type="SMART" id="SM00213">
    <property type="entry name" value="UBQ"/>
    <property type="match status" value="1"/>
</dbReference>
<gene>
    <name evidence="3" type="ORF">GPM918_LOCUS26777</name>
    <name evidence="2" type="ORF">OVA965_LOCUS26220</name>
    <name evidence="4" type="ORF">SRO942_LOCUS26987</name>
    <name evidence="5" type="ORF">TMI583_LOCUS26957</name>
</gene>
<dbReference type="SUPFAM" id="SSF54236">
    <property type="entry name" value="Ubiquitin-like"/>
    <property type="match status" value="1"/>
</dbReference>
<dbReference type="Gene3D" id="3.10.20.90">
    <property type="entry name" value="Phosphatidylinositol 3-kinase Catalytic Subunit, Chain A, domain 1"/>
    <property type="match status" value="1"/>
</dbReference>
<dbReference type="Proteomes" id="UP000682733">
    <property type="component" value="Unassembled WGS sequence"/>
</dbReference>
<dbReference type="InterPro" id="IPR019956">
    <property type="entry name" value="Ubiquitin_dom"/>
</dbReference>
<dbReference type="EMBL" id="CAJNOQ010010929">
    <property type="protein sequence ID" value="CAF1264601.1"/>
    <property type="molecule type" value="Genomic_DNA"/>
</dbReference>
<dbReference type="InterPro" id="IPR000626">
    <property type="entry name" value="Ubiquitin-like_dom"/>
</dbReference>
<dbReference type="PROSITE" id="PS50053">
    <property type="entry name" value="UBIQUITIN_2"/>
    <property type="match status" value="1"/>
</dbReference>
<dbReference type="EMBL" id="CAJOBA010038241">
    <property type="protein sequence ID" value="CAF4057316.1"/>
    <property type="molecule type" value="Genomic_DNA"/>
</dbReference>
<evidence type="ECO:0000313" key="5">
    <source>
        <dbReference type="EMBL" id="CAF4057316.1"/>
    </source>
</evidence>
<proteinExistence type="predicted"/>
<dbReference type="InterPro" id="IPR019954">
    <property type="entry name" value="Ubiquitin_CS"/>
</dbReference>
<dbReference type="Proteomes" id="UP000663829">
    <property type="component" value="Unassembled WGS sequence"/>
</dbReference>
<dbReference type="PANTHER" id="PTHR10666">
    <property type="entry name" value="UBIQUITIN"/>
    <property type="match status" value="1"/>
</dbReference>
<dbReference type="FunFam" id="3.10.20.90:FF:000160">
    <property type="entry name" value="Polyubiquitin-C"/>
    <property type="match status" value="1"/>
</dbReference>
<dbReference type="Proteomes" id="UP000681722">
    <property type="component" value="Unassembled WGS sequence"/>
</dbReference>
<dbReference type="EMBL" id="CAJNOK010016691">
    <property type="protein sequence ID" value="CAF1249733.1"/>
    <property type="molecule type" value="Genomic_DNA"/>
</dbReference>
<comment type="caution">
    <text evidence="3">The sequence shown here is derived from an EMBL/GenBank/DDBJ whole genome shotgun (WGS) entry which is preliminary data.</text>
</comment>
<organism evidence="3 6">
    <name type="scientific">Didymodactylos carnosus</name>
    <dbReference type="NCBI Taxonomy" id="1234261"/>
    <lineage>
        <taxon>Eukaryota</taxon>
        <taxon>Metazoa</taxon>
        <taxon>Spiralia</taxon>
        <taxon>Gnathifera</taxon>
        <taxon>Rotifera</taxon>
        <taxon>Eurotatoria</taxon>
        <taxon>Bdelloidea</taxon>
        <taxon>Philodinida</taxon>
        <taxon>Philodinidae</taxon>
        <taxon>Didymodactylos</taxon>
    </lineage>
</organism>
<dbReference type="OrthoDB" id="417450at2759"/>
<accession>A0A815B1I0</accession>